<proteinExistence type="predicted"/>
<dbReference type="EMBL" id="NIDE01000014">
    <property type="protein sequence ID" value="OWK37774.1"/>
    <property type="molecule type" value="Genomic_DNA"/>
</dbReference>
<accession>A0A225DDR6</accession>
<dbReference type="AlphaFoldDB" id="A0A225DDR6"/>
<name>A0A225DDR6_9BACT</name>
<dbReference type="Proteomes" id="UP000214646">
    <property type="component" value="Unassembled WGS sequence"/>
</dbReference>
<keyword evidence="2" id="KW-1185">Reference proteome</keyword>
<gene>
    <name evidence="1" type="ORF">FRUB_06894</name>
</gene>
<reference evidence="2" key="1">
    <citation type="submission" date="2017-06" db="EMBL/GenBank/DDBJ databases">
        <title>Genome analysis of Fimbriiglobus ruber SP5, the first member of the order Planctomycetales with confirmed chitinolytic capability.</title>
        <authorList>
            <person name="Ravin N.V."/>
            <person name="Rakitin A.L."/>
            <person name="Ivanova A.A."/>
            <person name="Beletsky A.V."/>
            <person name="Kulichevskaya I.S."/>
            <person name="Mardanov A.V."/>
            <person name="Dedysh S.N."/>
        </authorList>
    </citation>
    <scope>NUCLEOTIDE SEQUENCE [LARGE SCALE GENOMIC DNA]</scope>
    <source>
        <strain evidence="2">SP5</strain>
    </source>
</reference>
<organism evidence="1 2">
    <name type="scientific">Fimbriiglobus ruber</name>
    <dbReference type="NCBI Taxonomy" id="1908690"/>
    <lineage>
        <taxon>Bacteria</taxon>
        <taxon>Pseudomonadati</taxon>
        <taxon>Planctomycetota</taxon>
        <taxon>Planctomycetia</taxon>
        <taxon>Gemmatales</taxon>
        <taxon>Gemmataceae</taxon>
        <taxon>Fimbriiglobus</taxon>
    </lineage>
</organism>
<evidence type="ECO:0000313" key="1">
    <source>
        <dbReference type="EMBL" id="OWK37774.1"/>
    </source>
</evidence>
<sequence length="49" mass="5762">MSHESPGWKPVTYRTTCTGRSQFSPYFRFSTVRTQLTIRKSMCDRKFGP</sequence>
<protein>
    <submittedName>
        <fullName evidence="1">Uncharacterized protein</fullName>
    </submittedName>
</protein>
<evidence type="ECO:0000313" key="2">
    <source>
        <dbReference type="Proteomes" id="UP000214646"/>
    </source>
</evidence>
<comment type="caution">
    <text evidence="1">The sequence shown here is derived from an EMBL/GenBank/DDBJ whole genome shotgun (WGS) entry which is preliminary data.</text>
</comment>